<dbReference type="PANTHER" id="PTHR31527:SF0">
    <property type="entry name" value="RE64534P"/>
    <property type="match status" value="1"/>
</dbReference>
<dbReference type="InterPro" id="IPR017792">
    <property type="entry name" value="UAAP1"/>
</dbReference>
<dbReference type="OrthoDB" id="5298498at2"/>
<organism evidence="2 3">
    <name type="scientific">Vibrio xiamenensis</name>
    <dbReference type="NCBI Taxonomy" id="861298"/>
    <lineage>
        <taxon>Bacteria</taxon>
        <taxon>Pseudomonadati</taxon>
        <taxon>Pseudomonadota</taxon>
        <taxon>Gammaproteobacteria</taxon>
        <taxon>Vibrionales</taxon>
        <taxon>Vibrionaceae</taxon>
        <taxon>Vibrio</taxon>
    </lineage>
</organism>
<dbReference type="AlphaFoldDB" id="A0A1G7W705"/>
<reference evidence="2 3" key="1">
    <citation type="submission" date="2016-10" db="EMBL/GenBank/DDBJ databases">
        <authorList>
            <person name="de Groot N.N."/>
        </authorList>
    </citation>
    <scope>NUCLEOTIDE SEQUENCE [LARGE SCALE GENOMIC DNA]</scope>
    <source>
        <strain evidence="2 3">CGMCC 1.10228</strain>
    </source>
</reference>
<accession>A0A1G7W705</accession>
<gene>
    <name evidence="2" type="ORF">SAMN04488136_101217</name>
</gene>
<dbReference type="InterPro" id="IPR018959">
    <property type="entry name" value="DUF1989"/>
</dbReference>
<dbReference type="EMBL" id="FNDD01000001">
    <property type="protein sequence ID" value="SDG67599.1"/>
    <property type="molecule type" value="Genomic_DNA"/>
</dbReference>
<dbReference type="PANTHER" id="PTHR31527">
    <property type="entry name" value="RE64534P"/>
    <property type="match status" value="1"/>
</dbReference>
<dbReference type="Proteomes" id="UP000198854">
    <property type="component" value="Unassembled WGS sequence"/>
</dbReference>
<evidence type="ECO:0000313" key="2">
    <source>
        <dbReference type="EMBL" id="SDG67599.1"/>
    </source>
</evidence>
<evidence type="ECO:0000313" key="3">
    <source>
        <dbReference type="Proteomes" id="UP000198854"/>
    </source>
</evidence>
<sequence>MDFQKVSSSQQPIFSDVIPGAAHWSLTVKKGHVLRLIDLEGGANVSMLFYNPVNLLERYNAPDTLKGQHTFKLTQGHCLYSDMGHVFCSIVRDDTAWIDTVCGVANKHKVESKWGARDYQHDRNQWKQNGYDALLVEVAKYGLGKRDLAANLNLFSCVKTAQNGDLLYQTEHSKPGDCIELRFEMDTLVVLTTCPHPMNPATEYPFKPVELQMLEAQPLGADDACLTSRPENGRAFENNRRMHLTHLHSTHSDCLLNNDCQH</sequence>
<dbReference type="Pfam" id="PF09347">
    <property type="entry name" value="DUF1989"/>
    <property type="match status" value="1"/>
</dbReference>
<feature type="domain" description="DUF1989" evidence="1">
    <location>
        <begin position="17"/>
        <end position="188"/>
    </location>
</feature>
<dbReference type="RefSeq" id="WP_093268472.1">
    <property type="nucleotide sequence ID" value="NZ_FNDD01000001.1"/>
</dbReference>
<dbReference type="NCBIfam" id="TIGR03425">
    <property type="entry name" value="urea_degr_2"/>
    <property type="match status" value="1"/>
</dbReference>
<name>A0A1G7W705_9VIBR</name>
<proteinExistence type="predicted"/>
<keyword evidence="3" id="KW-1185">Reference proteome</keyword>
<protein>
    <recommendedName>
        <fullName evidence="1">DUF1989 domain-containing protein</fullName>
    </recommendedName>
</protein>
<evidence type="ECO:0000259" key="1">
    <source>
        <dbReference type="Pfam" id="PF09347"/>
    </source>
</evidence>
<dbReference type="STRING" id="861298.SAMN04488136_101217"/>